<dbReference type="EMBL" id="DXAQ01000040">
    <property type="protein sequence ID" value="HIZ88871.1"/>
    <property type="molecule type" value="Genomic_DNA"/>
</dbReference>
<name>A0A9D2GTU4_9BACT</name>
<proteinExistence type="predicted"/>
<protein>
    <submittedName>
        <fullName evidence="1">Uncharacterized protein</fullName>
    </submittedName>
</protein>
<organism evidence="1 2">
    <name type="scientific">Candidatus Mucispirillum faecigallinarum</name>
    <dbReference type="NCBI Taxonomy" id="2838699"/>
    <lineage>
        <taxon>Bacteria</taxon>
        <taxon>Pseudomonadati</taxon>
        <taxon>Deferribacterota</taxon>
        <taxon>Deferribacteres</taxon>
        <taxon>Deferribacterales</taxon>
        <taxon>Mucispirillaceae</taxon>
        <taxon>Mucispirillum</taxon>
    </lineage>
</organism>
<reference evidence="1" key="2">
    <citation type="submission" date="2021-04" db="EMBL/GenBank/DDBJ databases">
        <authorList>
            <person name="Gilroy R."/>
        </authorList>
    </citation>
    <scope>NUCLEOTIDE SEQUENCE</scope>
    <source>
        <strain evidence="1">ChiW4-1371</strain>
    </source>
</reference>
<evidence type="ECO:0000313" key="2">
    <source>
        <dbReference type="Proteomes" id="UP000824176"/>
    </source>
</evidence>
<accession>A0A9D2GTU4</accession>
<reference evidence="1" key="1">
    <citation type="journal article" date="2021" name="PeerJ">
        <title>Extensive microbial diversity within the chicken gut microbiome revealed by metagenomics and culture.</title>
        <authorList>
            <person name="Gilroy R."/>
            <person name="Ravi A."/>
            <person name="Getino M."/>
            <person name="Pursley I."/>
            <person name="Horton D.L."/>
            <person name="Alikhan N.F."/>
            <person name="Baker D."/>
            <person name="Gharbi K."/>
            <person name="Hall N."/>
            <person name="Watson M."/>
            <person name="Adriaenssens E.M."/>
            <person name="Foster-Nyarko E."/>
            <person name="Jarju S."/>
            <person name="Secka A."/>
            <person name="Antonio M."/>
            <person name="Oren A."/>
            <person name="Chaudhuri R.R."/>
            <person name="La Ragione R."/>
            <person name="Hildebrand F."/>
            <person name="Pallen M.J."/>
        </authorList>
    </citation>
    <scope>NUCLEOTIDE SEQUENCE</scope>
    <source>
        <strain evidence="1">ChiW4-1371</strain>
    </source>
</reference>
<comment type="caution">
    <text evidence="1">The sequence shown here is derived from an EMBL/GenBank/DDBJ whole genome shotgun (WGS) entry which is preliminary data.</text>
</comment>
<gene>
    <name evidence="1" type="ORF">H9804_02910</name>
</gene>
<dbReference type="Proteomes" id="UP000824176">
    <property type="component" value="Unassembled WGS sequence"/>
</dbReference>
<evidence type="ECO:0000313" key="1">
    <source>
        <dbReference type="EMBL" id="HIZ88871.1"/>
    </source>
</evidence>
<dbReference type="AlphaFoldDB" id="A0A9D2GTU4"/>
<sequence>MKKFCDELPAGKPARVIFPPNKRQGQKIWDTQFQKNMRLADNREIY</sequence>